<protein>
    <submittedName>
        <fullName evidence="1">Uncharacterized protein</fullName>
    </submittedName>
</protein>
<accession>A0A6G7WH61</accession>
<proteinExistence type="predicted"/>
<dbReference type="RefSeq" id="WP_166062638.1">
    <property type="nucleotide sequence ID" value="NZ_CP049889.1"/>
</dbReference>
<gene>
    <name evidence="1" type="ORF">G7058_05680</name>
</gene>
<evidence type="ECO:0000313" key="2">
    <source>
        <dbReference type="Proteomes" id="UP000501830"/>
    </source>
</evidence>
<sequence>MGRRTPKEFRNYNAYHDRGMMKWVTAYAMDELVKGIDQNRQEALKNNPTLPQMTPEEIDIRLTEAVAFNRPVKIQVHEKDKWGRHTDAISGLFLGALSNGRLKIGDHWIQLEEIRHITVLHDDKWFHVTPFKEEVSRVEEPIIQLVDEFSQDDSWIE</sequence>
<dbReference type="EMBL" id="CP049889">
    <property type="protein sequence ID" value="QIK51582.1"/>
    <property type="molecule type" value="Genomic_DNA"/>
</dbReference>
<dbReference type="KEGG" id="jpo:G7058_05680"/>
<reference evidence="1 2" key="1">
    <citation type="journal article" date="2017" name="Int. J. Syst. Evol. Microbiol.">
        <title>Jeotgalibaca porci sp. nov. and Jeotgalibaca arthritidis sp. nov., isolated from pigs, and emended description of the genus Jeotgalibaca.</title>
        <authorList>
            <person name="Zamora L."/>
            <person name="Perez-Sancho M."/>
            <person name="Dominguez L."/>
            <person name="Fernandez-Garayzabal J.F."/>
            <person name="Vela A.I."/>
        </authorList>
    </citation>
    <scope>NUCLEOTIDE SEQUENCE [LARGE SCALE GENOMIC DNA]</scope>
    <source>
        <strain evidence="1 2">CCUG 69148</strain>
    </source>
</reference>
<organism evidence="1 2">
    <name type="scientific">Jeotgalibaca porci</name>
    <dbReference type="NCBI Taxonomy" id="1868793"/>
    <lineage>
        <taxon>Bacteria</taxon>
        <taxon>Bacillati</taxon>
        <taxon>Bacillota</taxon>
        <taxon>Bacilli</taxon>
        <taxon>Lactobacillales</taxon>
        <taxon>Carnobacteriaceae</taxon>
        <taxon>Jeotgalibaca</taxon>
    </lineage>
</organism>
<dbReference type="AlphaFoldDB" id="A0A6G7WH61"/>
<evidence type="ECO:0000313" key="1">
    <source>
        <dbReference type="EMBL" id="QIK51582.1"/>
    </source>
</evidence>
<keyword evidence="2" id="KW-1185">Reference proteome</keyword>
<dbReference type="GeneID" id="94552763"/>
<name>A0A6G7WH61_9LACT</name>
<dbReference type="Proteomes" id="UP000501830">
    <property type="component" value="Chromosome"/>
</dbReference>